<feature type="compositionally biased region" description="Basic residues" evidence="1">
    <location>
        <begin position="1"/>
        <end position="13"/>
    </location>
</feature>
<keyword evidence="2" id="KW-0808">Transferase</keyword>
<name>A0A8X6Q7A5_NEPPI</name>
<dbReference type="EMBL" id="BMAW01077393">
    <property type="protein sequence ID" value="GFU06127.1"/>
    <property type="molecule type" value="Genomic_DNA"/>
</dbReference>
<dbReference type="SUPFAM" id="SSF56672">
    <property type="entry name" value="DNA/RNA polymerases"/>
    <property type="match status" value="1"/>
</dbReference>
<evidence type="ECO:0000313" key="3">
    <source>
        <dbReference type="Proteomes" id="UP000887013"/>
    </source>
</evidence>
<sequence>MELDRLRKKRKAFKSSTTKLTKRNEESKNSDNSSELDELLNLLQNKIDNIKILDDQIVDLIDVNDTETEIRKPTAYSADIEKALIQIMLYEQDRDVARFFWTENPSDYDPKHLQVYRLTRVLFGLTSNPFMLATIIKHHLEKYKDKYPDTAEIVQSSLYVDDFISGQENVDKALQTSLESTDIFEEAGMSLRKWNTNSKELERLCTENKVPVEDSNCLSELGVVPLRAITRVFDPVGFLSPVVIRLKLLLQDIWTSGIDWDEELPCSLKSEWIELCSEIPELKSILIPRYYLWNIKDEVESLALHSFSDSSKRGYGCVTYLWVVCKNGNVGTSFISSKSRESPLKTGSLPRLELLGALLLVRLASRIAKSFKYKLAVYYWTDSTIVYCWVKSCPDKFKPFVKNRLEEIQKISGPSC</sequence>
<dbReference type="PANTHER" id="PTHR47331">
    <property type="entry name" value="PHD-TYPE DOMAIN-CONTAINING PROTEIN"/>
    <property type="match status" value="1"/>
</dbReference>
<proteinExistence type="predicted"/>
<protein>
    <submittedName>
        <fullName evidence="2">Reverse transcriptase domain-containing protein</fullName>
    </submittedName>
</protein>
<dbReference type="InterPro" id="IPR008042">
    <property type="entry name" value="Retrotrans_Pao"/>
</dbReference>
<dbReference type="Pfam" id="PF05380">
    <property type="entry name" value="Peptidase_A17"/>
    <property type="match status" value="1"/>
</dbReference>
<evidence type="ECO:0000313" key="2">
    <source>
        <dbReference type="EMBL" id="GFU06127.1"/>
    </source>
</evidence>
<gene>
    <name evidence="2" type="primary">AVEN_125916_1</name>
    <name evidence="2" type="ORF">NPIL_142271</name>
</gene>
<accession>A0A8X6Q7A5</accession>
<reference evidence="2" key="1">
    <citation type="submission" date="2020-08" db="EMBL/GenBank/DDBJ databases">
        <title>Multicomponent nature underlies the extraordinary mechanical properties of spider dragline silk.</title>
        <authorList>
            <person name="Kono N."/>
            <person name="Nakamura H."/>
            <person name="Mori M."/>
            <person name="Yoshida Y."/>
            <person name="Ohtoshi R."/>
            <person name="Malay A.D."/>
            <person name="Moran D.A.P."/>
            <person name="Tomita M."/>
            <person name="Numata K."/>
            <person name="Arakawa K."/>
        </authorList>
    </citation>
    <scope>NUCLEOTIDE SEQUENCE</scope>
</reference>
<dbReference type="Proteomes" id="UP000887013">
    <property type="component" value="Unassembled WGS sequence"/>
</dbReference>
<dbReference type="PANTHER" id="PTHR47331:SF5">
    <property type="entry name" value="RIBONUCLEASE H"/>
    <property type="match status" value="1"/>
</dbReference>
<feature type="region of interest" description="Disordered" evidence="1">
    <location>
        <begin position="1"/>
        <end position="34"/>
    </location>
</feature>
<evidence type="ECO:0000256" key="1">
    <source>
        <dbReference type="SAM" id="MobiDB-lite"/>
    </source>
</evidence>
<keyword evidence="2" id="KW-0548">Nucleotidyltransferase</keyword>
<dbReference type="AlphaFoldDB" id="A0A8X6Q7A5"/>
<dbReference type="OrthoDB" id="6430879at2759"/>
<dbReference type="InterPro" id="IPR043502">
    <property type="entry name" value="DNA/RNA_pol_sf"/>
</dbReference>
<organism evidence="2 3">
    <name type="scientific">Nephila pilipes</name>
    <name type="common">Giant wood spider</name>
    <name type="synonym">Nephila maculata</name>
    <dbReference type="NCBI Taxonomy" id="299642"/>
    <lineage>
        <taxon>Eukaryota</taxon>
        <taxon>Metazoa</taxon>
        <taxon>Ecdysozoa</taxon>
        <taxon>Arthropoda</taxon>
        <taxon>Chelicerata</taxon>
        <taxon>Arachnida</taxon>
        <taxon>Araneae</taxon>
        <taxon>Araneomorphae</taxon>
        <taxon>Entelegynae</taxon>
        <taxon>Araneoidea</taxon>
        <taxon>Nephilidae</taxon>
        <taxon>Nephila</taxon>
    </lineage>
</organism>
<keyword evidence="3" id="KW-1185">Reference proteome</keyword>
<comment type="caution">
    <text evidence="2">The sequence shown here is derived from an EMBL/GenBank/DDBJ whole genome shotgun (WGS) entry which is preliminary data.</text>
</comment>
<keyword evidence="2" id="KW-0695">RNA-directed DNA polymerase</keyword>
<dbReference type="GO" id="GO:0003964">
    <property type="term" value="F:RNA-directed DNA polymerase activity"/>
    <property type="evidence" value="ECO:0007669"/>
    <property type="project" value="UniProtKB-KW"/>
</dbReference>